<feature type="region of interest" description="Disordered" evidence="6">
    <location>
        <begin position="122"/>
        <end position="166"/>
    </location>
</feature>
<dbReference type="GeneID" id="68105883"/>
<dbReference type="AlphaFoldDB" id="A0AA88KVH5"/>
<dbReference type="Gene3D" id="1.10.510.10">
    <property type="entry name" value="Transferase(Phosphotransferase) domain 1"/>
    <property type="match status" value="1"/>
</dbReference>
<dbReference type="Proteomes" id="UP000816034">
    <property type="component" value="Unassembled WGS sequence"/>
</dbReference>
<feature type="domain" description="C2" evidence="7">
    <location>
        <begin position="182"/>
        <end position="305"/>
    </location>
</feature>
<dbReference type="SMART" id="SM00220">
    <property type="entry name" value="S_TKc"/>
    <property type="match status" value="1"/>
</dbReference>
<dbReference type="SUPFAM" id="SSF56112">
    <property type="entry name" value="Protein kinase-like (PK-like)"/>
    <property type="match status" value="1"/>
</dbReference>
<feature type="compositionally biased region" description="Low complexity" evidence="6">
    <location>
        <begin position="153"/>
        <end position="165"/>
    </location>
</feature>
<keyword evidence="10" id="KW-1185">Reference proteome</keyword>
<feature type="compositionally biased region" description="Polar residues" evidence="6">
    <location>
        <begin position="71"/>
        <end position="84"/>
    </location>
</feature>
<dbReference type="InterPro" id="IPR000719">
    <property type="entry name" value="Prot_kinase_dom"/>
</dbReference>
<evidence type="ECO:0000256" key="1">
    <source>
        <dbReference type="ARBA" id="ARBA00022527"/>
    </source>
</evidence>
<dbReference type="PROSITE" id="PS50011">
    <property type="entry name" value="PROTEIN_KINASE_DOM"/>
    <property type="match status" value="1"/>
</dbReference>
<feature type="compositionally biased region" description="Low complexity" evidence="6">
    <location>
        <begin position="94"/>
        <end position="103"/>
    </location>
</feature>
<dbReference type="InterPro" id="IPR008271">
    <property type="entry name" value="Ser/Thr_kinase_AS"/>
</dbReference>
<evidence type="ECO:0000256" key="4">
    <source>
        <dbReference type="ARBA" id="ARBA00022777"/>
    </source>
</evidence>
<dbReference type="InterPro" id="IPR000008">
    <property type="entry name" value="C2_dom"/>
</dbReference>
<dbReference type="PROSITE" id="PS50004">
    <property type="entry name" value="C2"/>
    <property type="match status" value="1"/>
</dbReference>
<reference evidence="9 10" key="1">
    <citation type="journal article" date="2018" name="BMC Genomics">
        <title>The genome of Naegleria lovaniensis, the basis for a comparative approach to unravel pathogenicity factors of the human pathogenic amoeba N. fowleri.</title>
        <authorList>
            <person name="Liechti N."/>
            <person name="Schurch N."/>
            <person name="Bruggmann R."/>
            <person name="Wittwer M."/>
        </authorList>
    </citation>
    <scope>NUCLEOTIDE SEQUENCE [LARGE SCALE GENOMIC DNA]</scope>
    <source>
        <strain evidence="9 10">ATCC 30569</strain>
    </source>
</reference>
<dbReference type="Pfam" id="PF00168">
    <property type="entry name" value="C2"/>
    <property type="match status" value="1"/>
</dbReference>
<keyword evidence="4" id="KW-0418">Kinase</keyword>
<feature type="compositionally biased region" description="Polar residues" evidence="6">
    <location>
        <begin position="137"/>
        <end position="152"/>
    </location>
</feature>
<dbReference type="SUPFAM" id="SSF49562">
    <property type="entry name" value="C2 domain (Calcium/lipid-binding domain, CaLB)"/>
    <property type="match status" value="1"/>
</dbReference>
<evidence type="ECO:0000256" key="6">
    <source>
        <dbReference type="SAM" id="MobiDB-lite"/>
    </source>
</evidence>
<feature type="domain" description="Protein kinase" evidence="8">
    <location>
        <begin position="351"/>
        <end position="619"/>
    </location>
</feature>
<dbReference type="PANTHER" id="PTHR24345">
    <property type="entry name" value="SERINE/THREONINE-PROTEIN KINASE PLK"/>
    <property type="match status" value="1"/>
</dbReference>
<evidence type="ECO:0000256" key="2">
    <source>
        <dbReference type="ARBA" id="ARBA00022679"/>
    </source>
</evidence>
<gene>
    <name evidence="9" type="ORF">C9374_013430</name>
</gene>
<evidence type="ECO:0000259" key="8">
    <source>
        <dbReference type="PROSITE" id="PS50011"/>
    </source>
</evidence>
<evidence type="ECO:0000259" key="7">
    <source>
        <dbReference type="PROSITE" id="PS50004"/>
    </source>
</evidence>
<dbReference type="SMART" id="SM00239">
    <property type="entry name" value="C2"/>
    <property type="match status" value="1"/>
</dbReference>
<evidence type="ECO:0000313" key="9">
    <source>
        <dbReference type="EMBL" id="KAG2391945.1"/>
    </source>
</evidence>
<keyword evidence="1" id="KW-0723">Serine/threonine-protein kinase</keyword>
<comment type="caution">
    <text evidence="9">The sequence shown here is derived from an EMBL/GenBank/DDBJ whole genome shotgun (WGS) entry which is preliminary data.</text>
</comment>
<evidence type="ECO:0008006" key="11">
    <source>
        <dbReference type="Google" id="ProtNLM"/>
    </source>
</evidence>
<protein>
    <recommendedName>
        <fullName evidence="11">Protein kinase domain-containing protein</fullName>
    </recommendedName>
</protein>
<dbReference type="InterPro" id="IPR011009">
    <property type="entry name" value="Kinase-like_dom_sf"/>
</dbReference>
<dbReference type="EMBL" id="PYSW02000006">
    <property type="protein sequence ID" value="KAG2391945.1"/>
    <property type="molecule type" value="Genomic_DNA"/>
</dbReference>
<dbReference type="PROSITE" id="PS00108">
    <property type="entry name" value="PROTEIN_KINASE_ST"/>
    <property type="match status" value="1"/>
</dbReference>
<keyword evidence="2" id="KW-0808">Transferase</keyword>
<proteinExistence type="predicted"/>
<evidence type="ECO:0000256" key="3">
    <source>
        <dbReference type="ARBA" id="ARBA00022741"/>
    </source>
</evidence>
<keyword evidence="5" id="KW-0067">ATP-binding</keyword>
<dbReference type="CDD" id="cd00030">
    <property type="entry name" value="C2"/>
    <property type="match status" value="1"/>
</dbReference>
<feature type="region of interest" description="Disordered" evidence="6">
    <location>
        <begin position="1"/>
        <end position="103"/>
    </location>
</feature>
<dbReference type="GO" id="GO:0004674">
    <property type="term" value="F:protein serine/threonine kinase activity"/>
    <property type="evidence" value="ECO:0007669"/>
    <property type="project" value="UniProtKB-KW"/>
</dbReference>
<evidence type="ECO:0000256" key="5">
    <source>
        <dbReference type="ARBA" id="ARBA00022840"/>
    </source>
</evidence>
<feature type="compositionally biased region" description="Low complexity" evidence="6">
    <location>
        <begin position="30"/>
        <end position="60"/>
    </location>
</feature>
<organism evidence="9 10">
    <name type="scientific">Naegleria lovaniensis</name>
    <name type="common">Amoeba</name>
    <dbReference type="NCBI Taxonomy" id="51637"/>
    <lineage>
        <taxon>Eukaryota</taxon>
        <taxon>Discoba</taxon>
        <taxon>Heterolobosea</taxon>
        <taxon>Tetramitia</taxon>
        <taxon>Eutetramitia</taxon>
        <taxon>Vahlkampfiidae</taxon>
        <taxon>Naegleria</taxon>
    </lineage>
</organism>
<dbReference type="Gene3D" id="2.60.40.150">
    <property type="entry name" value="C2 domain"/>
    <property type="match status" value="1"/>
</dbReference>
<evidence type="ECO:0000313" key="10">
    <source>
        <dbReference type="Proteomes" id="UP000816034"/>
    </source>
</evidence>
<sequence>MFSSRLHSESCPMNQHGKSDDVLNIKLHPSSNSSTTTTLNNSTCQNNYGSNNNNTSPSSKTTRRSSTDYSLSPSMVLLTNTPKNLDTKTQRRQSSSAASLLSTSSTHSDSIISLFKNMGKGLSSSNTSIKNKEDHNTVAQSNDSPNSVKNQLSPPSSSTRPFFSSQTNIINSPSRKNYFNFDETKYENSCKKAIEAGEPILKITLKDAKDKKLATGQLYYYVEIEILQSSKRECLKSCVKQGEETVTWNEEFYVSISPSIEETFSISLWSSIDATTTENAQRIGQSQFDTKTLVKGEEKLIAITLSNNSTILEISLTPFNFGVVAPHEPHSPHDDIPIAAKPVDGVYNSRYKVCGRIGKGNFGTVVKVKDLQDGKEKAMKIVPCSNLSESSQAYREATTTKQIKHENLVEYLDIFISRSEVPGTNITQFDICLVMPIYVKGDLYAMVDARSSTTGKRYITPNMLVEKIYEFAKGLECLHLHNIVHRDMKLKNTFFDETYRVKIGDFGFSRFVHDGEKAHTICGSPNYTAPEIENSAGYGKEVDIWSLGVMIYEMATLNIKRSHLSARTDFESYISTLCSEVMQAYKDKSIHEPLIELLKGTIALNPQDRWSASQCVLFLKKLREQINVTK</sequence>
<name>A0AA88KVH5_NAELO</name>
<dbReference type="GO" id="GO:0005524">
    <property type="term" value="F:ATP binding"/>
    <property type="evidence" value="ECO:0007669"/>
    <property type="project" value="UniProtKB-KW"/>
</dbReference>
<dbReference type="Pfam" id="PF00069">
    <property type="entry name" value="Pkinase"/>
    <property type="match status" value="1"/>
</dbReference>
<dbReference type="GO" id="GO:0005634">
    <property type="term" value="C:nucleus"/>
    <property type="evidence" value="ECO:0007669"/>
    <property type="project" value="TreeGrafter"/>
</dbReference>
<dbReference type="RefSeq" id="XP_044553839.1">
    <property type="nucleotide sequence ID" value="XM_044689306.1"/>
</dbReference>
<dbReference type="PANTHER" id="PTHR24345:SF0">
    <property type="entry name" value="CELL CYCLE SERINE_THREONINE-PROTEIN KINASE CDC5_MSD2"/>
    <property type="match status" value="1"/>
</dbReference>
<dbReference type="InterPro" id="IPR035892">
    <property type="entry name" value="C2_domain_sf"/>
</dbReference>
<accession>A0AA88KVH5</accession>
<keyword evidence="3" id="KW-0547">Nucleotide-binding</keyword>